<sequence length="109" mass="12218">MKDKEIVYLKRALESVYSRFRSREETREETRELEVDAEMMATQAIASLTEKDEEISALRIKIQEMESQLAAKPKFITESAFKRQVAPPPPPPGPPKTWSAAATANGIPG</sequence>
<dbReference type="STRING" id="34475.A0A4Y9Y318"/>
<evidence type="ECO:0000256" key="1">
    <source>
        <dbReference type="SAM" id="MobiDB-lite"/>
    </source>
</evidence>
<organism evidence="2 3">
    <name type="scientific">Rhodofomes roseus</name>
    <dbReference type="NCBI Taxonomy" id="34475"/>
    <lineage>
        <taxon>Eukaryota</taxon>
        <taxon>Fungi</taxon>
        <taxon>Dikarya</taxon>
        <taxon>Basidiomycota</taxon>
        <taxon>Agaricomycotina</taxon>
        <taxon>Agaricomycetes</taxon>
        <taxon>Polyporales</taxon>
        <taxon>Rhodofomes</taxon>
    </lineage>
</organism>
<feature type="compositionally biased region" description="Pro residues" evidence="1">
    <location>
        <begin position="86"/>
        <end position="95"/>
    </location>
</feature>
<gene>
    <name evidence="2" type="ORF">EVJ58_g7547</name>
</gene>
<dbReference type="AlphaFoldDB" id="A0A4Y9Y318"/>
<accession>A0A4Y9Y318</accession>
<comment type="caution">
    <text evidence="2">The sequence shown here is derived from an EMBL/GenBank/DDBJ whole genome shotgun (WGS) entry which is preliminary data.</text>
</comment>
<proteinExistence type="predicted"/>
<protein>
    <submittedName>
        <fullName evidence="2">Uncharacterized protein</fullName>
    </submittedName>
</protein>
<dbReference type="EMBL" id="SEKV01000492">
    <property type="protein sequence ID" value="TFY56580.1"/>
    <property type="molecule type" value="Genomic_DNA"/>
</dbReference>
<evidence type="ECO:0000313" key="3">
    <source>
        <dbReference type="Proteomes" id="UP000298390"/>
    </source>
</evidence>
<dbReference type="Proteomes" id="UP000298390">
    <property type="component" value="Unassembled WGS sequence"/>
</dbReference>
<evidence type="ECO:0000313" key="2">
    <source>
        <dbReference type="EMBL" id="TFY56580.1"/>
    </source>
</evidence>
<feature type="non-terminal residue" evidence="2">
    <location>
        <position position="109"/>
    </location>
</feature>
<feature type="region of interest" description="Disordered" evidence="1">
    <location>
        <begin position="80"/>
        <end position="109"/>
    </location>
</feature>
<reference evidence="2 3" key="1">
    <citation type="submission" date="2019-01" db="EMBL/GenBank/DDBJ databases">
        <title>Genome sequencing of the rare red list fungi Fomitopsis rosea.</title>
        <authorList>
            <person name="Buettner E."/>
            <person name="Kellner H."/>
        </authorList>
    </citation>
    <scope>NUCLEOTIDE SEQUENCE [LARGE SCALE GENOMIC DNA]</scope>
    <source>
        <strain evidence="2 3">DSM 105464</strain>
    </source>
</reference>
<name>A0A4Y9Y318_9APHY</name>